<dbReference type="FunFam" id="4.10.640.40:FF:000001">
    <property type="entry name" value="Cytoplasmic polyadenylation element-binding 2 isoform X2"/>
    <property type="match status" value="1"/>
</dbReference>
<reference evidence="12" key="1">
    <citation type="journal article" date="2007" name="Science">
        <title>Draft genome of the filarial nematode parasite Brugia malayi.</title>
        <authorList>
            <person name="Ghedin E."/>
            <person name="Wang S."/>
            <person name="Spiro D."/>
            <person name="Caler E."/>
            <person name="Zhao Q."/>
            <person name="Crabtree J."/>
            <person name="Allen J.E."/>
            <person name="Delcher A.L."/>
            <person name="Guiliano D.B."/>
            <person name="Miranda-Saavedra D."/>
            <person name="Angiuoli S.V."/>
            <person name="Creasy T."/>
            <person name="Amedeo P."/>
            <person name="Haas B."/>
            <person name="El-Sayed N.M."/>
            <person name="Wortman J.R."/>
            <person name="Feldblyum T."/>
            <person name="Tallon L."/>
            <person name="Schatz M."/>
            <person name="Shumway M."/>
            <person name="Koo H."/>
            <person name="Salzberg S.L."/>
            <person name="Schobel S."/>
            <person name="Pertea M."/>
            <person name="Pop M."/>
            <person name="White O."/>
            <person name="Barton G.J."/>
            <person name="Carlow C.K."/>
            <person name="Crawford M.J."/>
            <person name="Daub J."/>
            <person name="Dimmic M.W."/>
            <person name="Estes C.F."/>
            <person name="Foster J.M."/>
            <person name="Ganatra M."/>
            <person name="Gregory W.F."/>
            <person name="Johnson N.M."/>
            <person name="Jin J."/>
            <person name="Komuniecki R."/>
            <person name="Korf I."/>
            <person name="Kumar S."/>
            <person name="Laney S."/>
            <person name="Li B.W."/>
            <person name="Li W."/>
            <person name="Lindblom T.H."/>
            <person name="Lustigman S."/>
            <person name="Ma D."/>
            <person name="Maina C.V."/>
            <person name="Martin D.M."/>
            <person name="McCarter J.P."/>
            <person name="McReynolds L."/>
            <person name="Mitreva M."/>
            <person name="Nutman T.B."/>
            <person name="Parkinson J."/>
            <person name="Peregrin-Alvarez J.M."/>
            <person name="Poole C."/>
            <person name="Ren Q."/>
            <person name="Saunders L."/>
            <person name="Sluder A.E."/>
            <person name="Smith K."/>
            <person name="Stanke M."/>
            <person name="Unnasch T.R."/>
            <person name="Ware J."/>
            <person name="Wei A.D."/>
            <person name="Weil G."/>
            <person name="Williams D.J."/>
            <person name="Zhang Y."/>
            <person name="Williams S.A."/>
            <person name="Fraser-Liggett C."/>
            <person name="Slatko B."/>
            <person name="Blaxter M.L."/>
            <person name="Scott A.L."/>
        </authorList>
    </citation>
    <scope>NUCLEOTIDE SEQUENCE</scope>
    <source>
        <strain evidence="12">FR3</strain>
    </source>
</reference>
<dbReference type="GO" id="GO:0005634">
    <property type="term" value="C:nucleus"/>
    <property type="evidence" value="ECO:0007669"/>
    <property type="project" value="TreeGrafter"/>
</dbReference>
<feature type="domain" description="RRM" evidence="10">
    <location>
        <begin position="407"/>
        <end position="498"/>
    </location>
</feature>
<dbReference type="GO" id="GO:0045202">
    <property type="term" value="C:synapse"/>
    <property type="evidence" value="ECO:0007669"/>
    <property type="project" value="TreeGrafter"/>
</dbReference>
<dbReference type="WBParaSite" id="Bm2479.1">
    <property type="protein sequence ID" value="Bm2479.1"/>
    <property type="gene ID" value="WBGene00222740"/>
</dbReference>
<dbReference type="GO" id="GO:0000900">
    <property type="term" value="F:mRNA regulatory element binding translation repressor activity"/>
    <property type="evidence" value="ECO:0007669"/>
    <property type="project" value="TreeGrafter"/>
</dbReference>
<dbReference type="Gene3D" id="4.10.640.40">
    <property type="entry name" value="Cytoplasmic polyadenylation element-binding protein, ZZ domain"/>
    <property type="match status" value="1"/>
</dbReference>
<accession>A0A8L7SYX4</accession>
<dbReference type="GeneID" id="6098480"/>
<gene>
    <name evidence="11" type="primary">Bma-cpb-2</name>
    <name evidence="11" type="ORF">BM_BM2479</name>
</gene>
<dbReference type="SMART" id="SM00360">
    <property type="entry name" value="RRM"/>
    <property type="match status" value="2"/>
</dbReference>
<feature type="domain" description="RRM" evidence="10">
    <location>
        <begin position="515"/>
        <end position="586"/>
    </location>
</feature>
<dbReference type="SUPFAM" id="SSF54928">
    <property type="entry name" value="RNA-binding domain, RBD"/>
    <property type="match status" value="1"/>
</dbReference>
<dbReference type="InterPro" id="IPR038446">
    <property type="entry name" value="CEBP_ZZ_sf"/>
</dbReference>
<evidence type="ECO:0000313" key="11">
    <source>
        <dbReference type="EMBL" id="VIO93153.1"/>
    </source>
</evidence>
<dbReference type="RefSeq" id="XP_042934100.1">
    <property type="nucleotide sequence ID" value="XM_043078166.1"/>
</dbReference>
<dbReference type="GO" id="GO:0003730">
    <property type="term" value="F:mRNA 3'-UTR binding"/>
    <property type="evidence" value="ECO:0007669"/>
    <property type="project" value="InterPro"/>
</dbReference>
<evidence type="ECO:0000256" key="4">
    <source>
        <dbReference type="ARBA" id="ARBA00022884"/>
    </source>
</evidence>
<keyword evidence="4 8" id="KW-0694">RNA-binding</keyword>
<dbReference type="AlphaFoldDB" id="A0A4E9FAP0"/>
<evidence type="ECO:0000313" key="12">
    <source>
        <dbReference type="Proteomes" id="UP000006672"/>
    </source>
</evidence>
<dbReference type="Gene3D" id="3.30.70.330">
    <property type="match status" value="2"/>
</dbReference>
<evidence type="ECO:0000256" key="3">
    <source>
        <dbReference type="ARBA" id="ARBA00022871"/>
    </source>
</evidence>
<evidence type="ECO:0000256" key="9">
    <source>
        <dbReference type="SAM" id="MobiDB-lite"/>
    </source>
</evidence>
<keyword evidence="3" id="KW-0744">Spermatogenesis</keyword>
<dbReference type="InterPro" id="IPR012677">
    <property type="entry name" value="Nucleotide-bd_a/b_plait_sf"/>
</dbReference>
<dbReference type="GO" id="GO:0043022">
    <property type="term" value="F:ribosome binding"/>
    <property type="evidence" value="ECO:0007669"/>
    <property type="project" value="TreeGrafter"/>
</dbReference>
<keyword evidence="2" id="KW-0221">Differentiation</keyword>
<dbReference type="GO" id="GO:0008135">
    <property type="term" value="F:translation factor activity, RNA binding"/>
    <property type="evidence" value="ECO:0007669"/>
    <property type="project" value="TreeGrafter"/>
</dbReference>
<dbReference type="PANTHER" id="PTHR12566">
    <property type="entry name" value="CYTOPLASMIC POLYADENYLATION ELEMENT BINDING PROTEIN CPEB"/>
    <property type="match status" value="1"/>
</dbReference>
<comment type="function">
    <text evidence="5">Cytoplasmic polyadenylation element binding protein that binds to and regulates the translation of specific mRNAs. Essential for progression through meiosis. Involved in spermatogenesis.</text>
</comment>
<keyword evidence="1" id="KW-0677">Repeat</keyword>
<evidence type="ECO:0000256" key="1">
    <source>
        <dbReference type="ARBA" id="ARBA00022737"/>
    </source>
</evidence>
<dbReference type="EMBL" id="CAAKNF010000193">
    <property type="protein sequence ID" value="VIO93153.1"/>
    <property type="molecule type" value="Genomic_DNA"/>
</dbReference>
<accession>A0A4E9FAP0</accession>
<evidence type="ECO:0000256" key="7">
    <source>
        <dbReference type="ARBA" id="ARBA00070028"/>
    </source>
</evidence>
<evidence type="ECO:0000259" key="10">
    <source>
        <dbReference type="PROSITE" id="PS50102"/>
    </source>
</evidence>
<organism evidence="11">
    <name type="scientific">Brugia malayi</name>
    <name type="common">Filarial nematode worm</name>
    <dbReference type="NCBI Taxonomy" id="6279"/>
    <lineage>
        <taxon>Eukaryota</taxon>
        <taxon>Metazoa</taxon>
        <taxon>Ecdysozoa</taxon>
        <taxon>Nematoda</taxon>
        <taxon>Chromadorea</taxon>
        <taxon>Rhabditida</taxon>
        <taxon>Spirurina</taxon>
        <taxon>Spiruromorpha</taxon>
        <taxon>Filarioidea</taxon>
        <taxon>Onchocercidae</taxon>
        <taxon>Brugia</taxon>
    </lineage>
</organism>
<evidence type="ECO:0000313" key="13">
    <source>
        <dbReference type="WBParaSite" id="Bm2479.1"/>
    </source>
</evidence>
<evidence type="ECO:0000256" key="2">
    <source>
        <dbReference type="ARBA" id="ARBA00022782"/>
    </source>
</evidence>
<dbReference type="FunFam" id="3.30.70.330:FF:001423">
    <property type="entry name" value="Feminization Of Germline"/>
    <property type="match status" value="1"/>
</dbReference>
<dbReference type="Pfam" id="PF16366">
    <property type="entry name" value="CEBP_ZZ"/>
    <property type="match status" value="1"/>
</dbReference>
<reference evidence="11" key="2">
    <citation type="submission" date="2019-04" db="EMBL/GenBank/DDBJ databases">
        <authorList>
            <person name="Howe K."/>
            <person name="Paulini M."/>
            <person name="Williams G."/>
        </authorList>
    </citation>
    <scope>NUCLEOTIDE SEQUENCE [LARGE SCALE GENOMIC DNA]</scope>
    <source>
        <strain evidence="11">FR3</strain>
    </source>
</reference>
<reference evidence="13" key="3">
    <citation type="submission" date="2022-04" db="UniProtKB">
        <authorList>
            <consortium name="WormBaseParasite"/>
        </authorList>
    </citation>
    <scope>IDENTIFICATION</scope>
</reference>
<dbReference type="InterPro" id="IPR032296">
    <property type="entry name" value="CEBP_ZZ"/>
</dbReference>
<dbReference type="PROSITE" id="PS50102">
    <property type="entry name" value="RRM"/>
    <property type="match status" value="2"/>
</dbReference>
<dbReference type="CDD" id="cd12726">
    <property type="entry name" value="RRM2_CPEB2_like"/>
    <property type="match status" value="1"/>
</dbReference>
<dbReference type="PANTHER" id="PTHR12566:SF12">
    <property type="entry name" value="TRANSLATIONAL REGULATOR ORB2"/>
    <property type="match status" value="1"/>
</dbReference>
<feature type="compositionally biased region" description="Low complexity" evidence="9">
    <location>
        <begin position="278"/>
        <end position="296"/>
    </location>
</feature>
<evidence type="ECO:0000256" key="8">
    <source>
        <dbReference type="PROSITE-ProRule" id="PRU00176"/>
    </source>
</evidence>
<evidence type="ECO:0000256" key="6">
    <source>
        <dbReference type="ARBA" id="ARBA00065903"/>
    </source>
</evidence>
<name>A0A4E9FAP0_BRUMA</name>
<dbReference type="CDD" id="cd12724">
    <property type="entry name" value="RRM1_CPEB2_like"/>
    <property type="match status" value="1"/>
</dbReference>
<proteinExistence type="predicted"/>
<dbReference type="GO" id="GO:0007283">
    <property type="term" value="P:spermatogenesis"/>
    <property type="evidence" value="ECO:0007669"/>
    <property type="project" value="UniProtKB-KW"/>
</dbReference>
<dbReference type="KEGG" id="bmy:BM_BM2479"/>
<dbReference type="InterPro" id="IPR000504">
    <property type="entry name" value="RRM_dom"/>
</dbReference>
<dbReference type="CTD" id="6098480"/>
<protein>
    <recommendedName>
        <fullName evidence="7">Cytoplasmic polyadenylation element-binding protein 1</fullName>
    </recommendedName>
</protein>
<dbReference type="GO" id="GO:2000766">
    <property type="term" value="P:negative regulation of cytoplasmic translation"/>
    <property type="evidence" value="ECO:0007669"/>
    <property type="project" value="TreeGrafter"/>
</dbReference>
<feature type="compositionally biased region" description="Basic and acidic residues" evidence="9">
    <location>
        <begin position="297"/>
        <end position="307"/>
    </location>
</feature>
<feature type="region of interest" description="Disordered" evidence="9">
    <location>
        <begin position="273"/>
        <end position="311"/>
    </location>
</feature>
<dbReference type="Pfam" id="PF16367">
    <property type="entry name" value="RRM_7"/>
    <property type="match status" value="1"/>
</dbReference>
<dbReference type="GO" id="GO:0005737">
    <property type="term" value="C:cytoplasm"/>
    <property type="evidence" value="ECO:0007669"/>
    <property type="project" value="TreeGrafter"/>
</dbReference>
<sequence length="652" mass="73784">MSEQSKPSTKRHLPTRRYNQMFTDHYFWTTDSSSTNDIHSKSTSTCSLSSAINGQKGDDSFISLISNAGLDNDLLSDSTGTVSDVNESLMNAISKEQGDSIRQSTNDKNISKCNNHSQIEESVSLSSQILSSSSSIEPENKLISRALELAQSLFGPNTTIVKTFQAIPIQHEFDSDDNYDDDTTQIARLEGKKQSGELVEIDEMKQNEGTTTHRTDTFDNFKNRITSSTFTAQTSLLNRSDFTALEVLNAIYRNAPVGGSHFVKPTSTTFSYIPQNDKSQSQVKTKTSTTTNTESEQSTHGRDEEFMHQQQQRDLMDEYFHRSTDLHHIKTTFGRQGQLWTDQKYYEYYQYLCKGIKRALSHPGSFDLDCGAGSVHTPSNQQANGICRAMKSDLYYQYSPGPEIYSRKVFVGGLPIDIDENELTATFSRFGPLIVDWPNKNENKSYFPPKGYVFLIFEYEVSVRALVQSCFVEDEKLFLYISSPLSPDKLVQIRPWRLADADYVVEASIPLYARRTVFVGGVPRPIKAVELAHIMDRLYGSVGCAGIDTDVEYKYPKGAGRIAFTNQNSYMKAITDRYVQLSHGEVEKRVELKPYVLDDQPCDECDGERCGHRHAPFFCPQLSCLQYYCEKCWTTIHGCRTREDHKPLVKEA</sequence>
<dbReference type="Proteomes" id="UP000006672">
    <property type="component" value="Unassembled WGS sequence"/>
</dbReference>
<keyword evidence="12" id="KW-1185">Reference proteome</keyword>
<dbReference type="OrthoDB" id="10033548at2759"/>
<dbReference type="InterPro" id="IPR035979">
    <property type="entry name" value="RBD_domain_sf"/>
</dbReference>
<comment type="subunit">
    <text evidence="6">Interacts with fbf-1.</text>
</comment>
<evidence type="ECO:0000256" key="5">
    <source>
        <dbReference type="ARBA" id="ARBA00058170"/>
    </source>
</evidence>
<dbReference type="CDD" id="cd19757">
    <property type="entry name" value="Bbox1"/>
    <property type="match status" value="1"/>
</dbReference>
<dbReference type="GO" id="GO:0043005">
    <property type="term" value="C:neuron projection"/>
    <property type="evidence" value="ECO:0007669"/>
    <property type="project" value="TreeGrafter"/>
</dbReference>
<dbReference type="GO" id="GO:0030154">
    <property type="term" value="P:cell differentiation"/>
    <property type="evidence" value="ECO:0007669"/>
    <property type="project" value="UniProtKB-KW"/>
</dbReference>
<dbReference type="InterPro" id="IPR034819">
    <property type="entry name" value="CPEB"/>
</dbReference>